<evidence type="ECO:0000313" key="2">
    <source>
        <dbReference type="EMBL" id="BBO23058.1"/>
    </source>
</evidence>
<dbReference type="CDD" id="cd07731">
    <property type="entry name" value="ComA-like_MBL-fold"/>
    <property type="match status" value="1"/>
</dbReference>
<evidence type="ECO:0000313" key="3">
    <source>
        <dbReference type="Proteomes" id="UP000662873"/>
    </source>
</evidence>
<feature type="domain" description="Metallo-beta-lactamase" evidence="1">
    <location>
        <begin position="39"/>
        <end position="231"/>
    </location>
</feature>
<dbReference type="InterPro" id="IPR001279">
    <property type="entry name" value="Metallo-B-lactamas"/>
</dbReference>
<sequence>MSGRLRVALVVVAPVLGGGLLGVLFPKDDTILTFLAVGQGDCIAFSHQGATIVIDAGPESSARRIGRLLRAEGLTQVDLILVSHPDSDHIGGLDALLAYSPRAQIAALSHFRGNAELKAELAQARKSEEDVWWIDGSAKLRVGEFRLQIEAPPLEKGDGENSGSMFVWIRGERTAALFTGDAPDQTEYQMLGRERWETDVLKAGHHGSRTSTSMAWLRETTPKYVVFSCGPENPYGHPTPEALERVRSIGAQVLRTDRGASIRFVLRGGRFVPAR</sequence>
<organism evidence="2 3">
    <name type="scientific">Candidatus Nitrosymbiomonas proteolyticus</name>
    <dbReference type="NCBI Taxonomy" id="2608984"/>
    <lineage>
        <taxon>Bacteria</taxon>
        <taxon>Bacillati</taxon>
        <taxon>Armatimonadota</taxon>
        <taxon>Armatimonadota incertae sedis</taxon>
        <taxon>Candidatus Nitrosymbiomonas</taxon>
    </lineage>
</organism>
<protein>
    <submittedName>
        <fullName evidence="2">Metal-dependent hydrolase, beta-lactamase superfamily II</fullName>
    </submittedName>
</protein>
<accession>A0A809R8T2</accession>
<reference evidence="2" key="1">
    <citation type="journal article" name="DNA Res.">
        <title>The physiological potential of anammox bacteria as revealed by their core genome structure.</title>
        <authorList>
            <person name="Okubo T."/>
            <person name="Toyoda A."/>
            <person name="Fukuhara K."/>
            <person name="Uchiyama I."/>
            <person name="Harigaya Y."/>
            <person name="Kuroiwa M."/>
            <person name="Suzuki T."/>
            <person name="Murakami Y."/>
            <person name="Suwa Y."/>
            <person name="Takami H."/>
        </authorList>
    </citation>
    <scope>NUCLEOTIDE SEQUENCE</scope>
    <source>
        <strain evidence="2">317325-2</strain>
    </source>
</reference>
<dbReference type="AlphaFoldDB" id="A0A809R8T2"/>
<name>A0A809R8T2_9BACT</name>
<dbReference type="SMART" id="SM00849">
    <property type="entry name" value="Lactamase_B"/>
    <property type="match status" value="1"/>
</dbReference>
<dbReference type="InterPro" id="IPR035681">
    <property type="entry name" value="ComA-like_MBL"/>
</dbReference>
<dbReference type="PANTHER" id="PTHR30619">
    <property type="entry name" value="DNA INTERNALIZATION/COMPETENCE PROTEIN COMEC/REC2"/>
    <property type="match status" value="1"/>
</dbReference>
<dbReference type="Pfam" id="PF00753">
    <property type="entry name" value="Lactamase_B"/>
    <property type="match status" value="1"/>
</dbReference>
<dbReference type="InterPro" id="IPR052159">
    <property type="entry name" value="Competence_DNA_uptake"/>
</dbReference>
<dbReference type="GO" id="GO:0016787">
    <property type="term" value="F:hydrolase activity"/>
    <property type="evidence" value="ECO:0007669"/>
    <property type="project" value="UniProtKB-KW"/>
</dbReference>
<dbReference type="SUPFAM" id="SSF56281">
    <property type="entry name" value="Metallo-hydrolase/oxidoreductase"/>
    <property type="match status" value="1"/>
</dbReference>
<dbReference type="InterPro" id="IPR036866">
    <property type="entry name" value="RibonucZ/Hydroxyglut_hydro"/>
</dbReference>
<dbReference type="KEGG" id="npy:NPRO_06530"/>
<dbReference type="EMBL" id="AP021858">
    <property type="protein sequence ID" value="BBO23058.1"/>
    <property type="molecule type" value="Genomic_DNA"/>
</dbReference>
<dbReference type="PANTHER" id="PTHR30619:SF1">
    <property type="entry name" value="RECOMBINATION PROTEIN 2"/>
    <property type="match status" value="1"/>
</dbReference>
<dbReference type="Gene3D" id="3.60.15.10">
    <property type="entry name" value="Ribonuclease Z/Hydroxyacylglutathione hydrolase-like"/>
    <property type="match status" value="1"/>
</dbReference>
<keyword evidence="2" id="KW-0378">Hydrolase</keyword>
<dbReference type="Proteomes" id="UP000662873">
    <property type="component" value="Chromosome"/>
</dbReference>
<evidence type="ECO:0000259" key="1">
    <source>
        <dbReference type="SMART" id="SM00849"/>
    </source>
</evidence>
<gene>
    <name evidence="2" type="ORF">NPRO_06530</name>
</gene>
<proteinExistence type="predicted"/>